<feature type="compositionally biased region" description="Low complexity" evidence="6">
    <location>
        <begin position="290"/>
        <end position="326"/>
    </location>
</feature>
<dbReference type="PANTHER" id="PTHR13383">
    <property type="entry name" value="RIBONUCLEASE H2 SUBUNIT B"/>
    <property type="match status" value="1"/>
</dbReference>
<dbReference type="PANTHER" id="PTHR13383:SF11">
    <property type="entry name" value="RIBONUCLEASE H2 SUBUNIT B"/>
    <property type="match status" value="1"/>
</dbReference>
<comment type="function">
    <text evidence="4">Non catalytic subunit of RNase H2, an endonuclease that specifically degrades the RNA of RNA:DNA hybrids. Participates in DNA replication, possibly by mediating the removal of lagging-strand Okazaki fragment RNA primers during DNA replication. Mediates the excision of single ribonucleotides from DNA:RNA duplexes.</text>
</comment>
<feature type="region of interest" description="Disordered" evidence="6">
    <location>
        <begin position="418"/>
        <end position="446"/>
    </location>
</feature>
<dbReference type="Pfam" id="PF09468">
    <property type="entry name" value="RNase_H2-Ydr279"/>
    <property type="match status" value="1"/>
</dbReference>
<feature type="region of interest" description="Disordered" evidence="6">
    <location>
        <begin position="249"/>
        <end position="326"/>
    </location>
</feature>
<dbReference type="InterPro" id="IPR041195">
    <property type="entry name" value="Rnh202_N"/>
</dbReference>
<evidence type="ECO:0000313" key="9">
    <source>
        <dbReference type="EMBL" id="RWA11327.1"/>
    </source>
</evidence>
<evidence type="ECO:0000256" key="6">
    <source>
        <dbReference type="SAM" id="MobiDB-lite"/>
    </source>
</evidence>
<dbReference type="InterPro" id="IPR019024">
    <property type="entry name" value="RNase_H2_suB_wHTH"/>
</dbReference>
<dbReference type="Gene3D" id="1.10.20.120">
    <property type="match status" value="1"/>
</dbReference>
<feature type="domain" description="Rnh202 triple barrel" evidence="8">
    <location>
        <begin position="42"/>
        <end position="133"/>
    </location>
</feature>
<feature type="compositionally biased region" description="Basic and acidic residues" evidence="6">
    <location>
        <begin position="418"/>
        <end position="444"/>
    </location>
</feature>
<proteinExistence type="predicted"/>
<keyword evidence="10" id="KW-1185">Reference proteome</keyword>
<dbReference type="CDD" id="cd09270">
    <property type="entry name" value="RNase_H2-B"/>
    <property type="match status" value="1"/>
</dbReference>
<dbReference type="EMBL" id="RYZI01000083">
    <property type="protein sequence ID" value="RWA11327.1"/>
    <property type="molecule type" value="Genomic_DNA"/>
</dbReference>
<gene>
    <name evidence="9" type="ORF">EKO27_g3759</name>
</gene>
<evidence type="ECO:0000256" key="3">
    <source>
        <dbReference type="ARBA" id="ARBA00023242"/>
    </source>
</evidence>
<evidence type="ECO:0000259" key="7">
    <source>
        <dbReference type="Pfam" id="PF09468"/>
    </source>
</evidence>
<evidence type="ECO:0000256" key="1">
    <source>
        <dbReference type="ARBA" id="ARBA00004123"/>
    </source>
</evidence>
<reference evidence="9 10" key="1">
    <citation type="submission" date="2018-12" db="EMBL/GenBank/DDBJ databases">
        <title>Draft genome sequence of Xylaria grammica IHI A82.</title>
        <authorList>
            <person name="Buettner E."/>
            <person name="Kellner H."/>
        </authorList>
    </citation>
    <scope>NUCLEOTIDE SEQUENCE [LARGE SCALE GENOMIC DNA]</scope>
    <source>
        <strain evidence="9 10">IHI A82</strain>
    </source>
</reference>
<comment type="caution">
    <text evidence="9">The sequence shown here is derived from an EMBL/GenBank/DDBJ whole genome shotgun (WGS) entry which is preliminary data.</text>
</comment>
<dbReference type="GO" id="GO:0032299">
    <property type="term" value="C:ribonuclease H2 complex"/>
    <property type="evidence" value="ECO:0007669"/>
    <property type="project" value="InterPro"/>
</dbReference>
<evidence type="ECO:0000259" key="8">
    <source>
        <dbReference type="Pfam" id="PF17745"/>
    </source>
</evidence>
<dbReference type="STRING" id="363999.A0A439DA96"/>
<dbReference type="InterPro" id="IPR040456">
    <property type="entry name" value="RNase_H2_suB"/>
</dbReference>
<feature type="domain" description="Ribonuclease H2 subunit B wHTH" evidence="7">
    <location>
        <begin position="136"/>
        <end position="365"/>
    </location>
</feature>
<feature type="compositionally biased region" description="Polar residues" evidence="6">
    <location>
        <begin position="264"/>
        <end position="283"/>
    </location>
</feature>
<sequence length="483" mass="53063">MARTRASKGSNTAATDNSAAASTPKSNYTIPTPSKNPPKIFILPKKATDAARIVLLLHPRYAKPTRYLVCPETGFYEFTRIAAPKSTPRSWLIQADGHKPQEPDTDSKPVEKDASFGTYVTNGAELFVATPIDPLFLILPTLIDSSGKSEKRRYISSDDHFDRIQEESPHLWEILRWGEGRIRGLLEARLGAVCDTVDAGDERMFQFSEDKLTAELLSKARRMSTRPLPRSMEEKFVVKPLEAPVLGVKRKTTTSTTTTTSTSVPSEATQDDSSNSDSASGTPTLKIEASESASSDSSTESGTSFASDASTTVTSTIASEESTTESEALLPAMVASPEVVSLQRLRTAFSFLCSSYVPPSLATILHSKLPAEPGADFGVLDAYLSEVNRLKHEAAVARSAGDYTRKRVMDDEELAERAEKKRKKEEEEKRKKAGESRGVRDLKKVNTTGMKKMSDFFQEKGLRIYVKGEECTKLMYEKKCSGN</sequence>
<feature type="region of interest" description="Disordered" evidence="6">
    <location>
        <begin position="1"/>
        <end position="33"/>
    </location>
</feature>
<evidence type="ECO:0000256" key="4">
    <source>
        <dbReference type="ARBA" id="ARBA00024778"/>
    </source>
</evidence>
<feature type="compositionally biased region" description="Low complexity" evidence="6">
    <location>
        <begin position="10"/>
        <end position="23"/>
    </location>
</feature>
<dbReference type="Pfam" id="PF17745">
    <property type="entry name" value="Ydr279_N"/>
    <property type="match status" value="1"/>
</dbReference>
<accession>A0A439DA96</accession>
<evidence type="ECO:0000256" key="5">
    <source>
        <dbReference type="ARBA" id="ARBA00033464"/>
    </source>
</evidence>
<dbReference type="AlphaFoldDB" id="A0A439DA96"/>
<organism evidence="9 10">
    <name type="scientific">Xylaria grammica</name>
    <dbReference type="NCBI Taxonomy" id="363999"/>
    <lineage>
        <taxon>Eukaryota</taxon>
        <taxon>Fungi</taxon>
        <taxon>Dikarya</taxon>
        <taxon>Ascomycota</taxon>
        <taxon>Pezizomycotina</taxon>
        <taxon>Sordariomycetes</taxon>
        <taxon>Xylariomycetidae</taxon>
        <taxon>Xylariales</taxon>
        <taxon>Xylariaceae</taxon>
        <taxon>Xylaria</taxon>
    </lineage>
</organism>
<protein>
    <recommendedName>
        <fullName evidence="2">Ribonuclease H2 subunit B</fullName>
    </recommendedName>
    <alternativeName>
        <fullName evidence="5">Ribonuclease HI subunit B</fullName>
    </alternativeName>
</protein>
<keyword evidence="3" id="KW-0539">Nucleus</keyword>
<dbReference type="GO" id="GO:0006401">
    <property type="term" value="P:RNA catabolic process"/>
    <property type="evidence" value="ECO:0007669"/>
    <property type="project" value="TreeGrafter"/>
</dbReference>
<evidence type="ECO:0000256" key="2">
    <source>
        <dbReference type="ARBA" id="ARBA00019062"/>
    </source>
</evidence>
<dbReference type="GO" id="GO:0005654">
    <property type="term" value="C:nucleoplasm"/>
    <property type="evidence" value="ECO:0007669"/>
    <property type="project" value="TreeGrafter"/>
</dbReference>
<evidence type="ECO:0000313" key="10">
    <source>
        <dbReference type="Proteomes" id="UP000286045"/>
    </source>
</evidence>
<name>A0A439DA96_9PEZI</name>
<feature type="compositionally biased region" description="Polar residues" evidence="6">
    <location>
        <begin position="24"/>
        <end position="33"/>
    </location>
</feature>
<dbReference type="Proteomes" id="UP000286045">
    <property type="component" value="Unassembled WGS sequence"/>
</dbReference>
<comment type="subcellular location">
    <subcellularLocation>
        <location evidence="1">Nucleus</location>
    </subcellularLocation>
</comment>
<feature type="compositionally biased region" description="Low complexity" evidence="6">
    <location>
        <begin position="253"/>
        <end position="263"/>
    </location>
</feature>